<dbReference type="Pfam" id="PF04191">
    <property type="entry name" value="PEMT"/>
    <property type="match status" value="1"/>
</dbReference>
<sequence length="246" mass="29293">MALREHFEQTGNLLFKVRSYMPILLLVIFLLALNDYEYLNHSYILDQIWKVFCLIISFAGLGFRILTIGFTPRGTSGRNVKGQIADELNTTGLYSVIRHPLYFGNFFICLGISMFFHIWWICVIYILIFWLYYERIMFAEEEFLRKKFGTEFFEWTQQTHAFWPVLKNYRENELEFSLKKVLKQEYSGFFSIIVTFALLEVLGNFYLHGKFELNLMWIFILTVGFIIYLTIAILRKTTKLLSFTGR</sequence>
<feature type="transmembrane region" description="Helical" evidence="5">
    <location>
        <begin position="102"/>
        <end position="133"/>
    </location>
</feature>
<feature type="transmembrane region" description="Helical" evidence="5">
    <location>
        <begin position="51"/>
        <end position="70"/>
    </location>
</feature>
<dbReference type="GO" id="GO:0032259">
    <property type="term" value="P:methylation"/>
    <property type="evidence" value="ECO:0007669"/>
    <property type="project" value="UniProtKB-KW"/>
</dbReference>
<organism evidence="6 7">
    <name type="scientific">candidate division CSSED10-310 bacterium</name>
    <dbReference type="NCBI Taxonomy" id="2855610"/>
    <lineage>
        <taxon>Bacteria</taxon>
        <taxon>Bacteria division CSSED10-310</taxon>
    </lineage>
</organism>
<dbReference type="GO" id="GO:0004671">
    <property type="term" value="F:protein C-terminal S-isoprenylcysteine carboxyl O-methyltransferase activity"/>
    <property type="evidence" value="ECO:0007669"/>
    <property type="project" value="UniProtKB-EC"/>
</dbReference>
<name>A0ABV6Z0F1_UNCC1</name>
<keyword evidence="4 5" id="KW-0472">Membrane</keyword>
<comment type="subcellular location">
    <subcellularLocation>
        <location evidence="1">Endomembrane system</location>
        <topology evidence="1">Multi-pass membrane protein</topology>
    </subcellularLocation>
</comment>
<keyword evidence="2 5" id="KW-0812">Transmembrane</keyword>
<evidence type="ECO:0000256" key="5">
    <source>
        <dbReference type="SAM" id="Phobius"/>
    </source>
</evidence>
<dbReference type="EMBL" id="JBHPBY010000242">
    <property type="protein sequence ID" value="MFC1851921.1"/>
    <property type="molecule type" value="Genomic_DNA"/>
</dbReference>
<dbReference type="EC" id="2.1.1.334" evidence="6"/>
<dbReference type="InterPro" id="IPR052527">
    <property type="entry name" value="Metal_cation-efflux_comp"/>
</dbReference>
<feature type="transmembrane region" description="Helical" evidence="5">
    <location>
        <begin position="186"/>
        <end position="207"/>
    </location>
</feature>
<reference evidence="6 7" key="1">
    <citation type="submission" date="2024-09" db="EMBL/GenBank/DDBJ databases">
        <title>Laminarin stimulates single cell rates of sulfate reduction while oxygen inhibits transcriptomic activity in coastal marine sediment.</title>
        <authorList>
            <person name="Lindsay M."/>
            <person name="Orcutt B."/>
            <person name="Emerson D."/>
            <person name="Stepanauskas R."/>
            <person name="D'Angelo T."/>
        </authorList>
    </citation>
    <scope>NUCLEOTIDE SEQUENCE [LARGE SCALE GENOMIC DNA]</scope>
    <source>
        <strain evidence="6">SAG AM-311-K15</strain>
    </source>
</reference>
<dbReference type="Proteomes" id="UP001594351">
    <property type="component" value="Unassembled WGS sequence"/>
</dbReference>
<gene>
    <name evidence="6" type="ORF">ACFL27_17145</name>
</gene>
<dbReference type="EC" id="2.1.1.100" evidence="6"/>
<keyword evidence="3 5" id="KW-1133">Transmembrane helix</keyword>
<evidence type="ECO:0000256" key="1">
    <source>
        <dbReference type="ARBA" id="ARBA00004127"/>
    </source>
</evidence>
<accession>A0ABV6Z0F1</accession>
<keyword evidence="6" id="KW-0489">Methyltransferase</keyword>
<evidence type="ECO:0000313" key="7">
    <source>
        <dbReference type="Proteomes" id="UP001594351"/>
    </source>
</evidence>
<evidence type="ECO:0000256" key="3">
    <source>
        <dbReference type="ARBA" id="ARBA00022989"/>
    </source>
</evidence>
<evidence type="ECO:0000313" key="6">
    <source>
        <dbReference type="EMBL" id="MFC1851921.1"/>
    </source>
</evidence>
<feature type="transmembrane region" description="Helical" evidence="5">
    <location>
        <begin position="20"/>
        <end position="39"/>
    </location>
</feature>
<keyword evidence="7" id="KW-1185">Reference proteome</keyword>
<evidence type="ECO:0000256" key="4">
    <source>
        <dbReference type="ARBA" id="ARBA00023136"/>
    </source>
</evidence>
<evidence type="ECO:0000256" key="2">
    <source>
        <dbReference type="ARBA" id="ARBA00022692"/>
    </source>
</evidence>
<keyword evidence="6" id="KW-0808">Transferase</keyword>
<dbReference type="Gene3D" id="1.20.120.1630">
    <property type="match status" value="1"/>
</dbReference>
<protein>
    <submittedName>
        <fullName evidence="6">Methyltransferase family protein</fullName>
        <ecNumber evidence="6">2.1.1.100</ecNumber>
        <ecNumber evidence="6">2.1.1.334</ecNumber>
    </submittedName>
</protein>
<comment type="caution">
    <text evidence="6">The sequence shown here is derived from an EMBL/GenBank/DDBJ whole genome shotgun (WGS) entry which is preliminary data.</text>
</comment>
<feature type="transmembrane region" description="Helical" evidence="5">
    <location>
        <begin position="213"/>
        <end position="234"/>
    </location>
</feature>
<dbReference type="PANTHER" id="PTHR43847">
    <property type="entry name" value="BLL3993 PROTEIN"/>
    <property type="match status" value="1"/>
</dbReference>
<dbReference type="PANTHER" id="PTHR43847:SF1">
    <property type="entry name" value="BLL3993 PROTEIN"/>
    <property type="match status" value="1"/>
</dbReference>
<dbReference type="InterPro" id="IPR007318">
    <property type="entry name" value="Phopholipid_MeTrfase"/>
</dbReference>
<proteinExistence type="predicted"/>